<dbReference type="EMBL" id="WVTA01000017">
    <property type="protein sequence ID" value="KAK3200884.1"/>
    <property type="molecule type" value="Genomic_DNA"/>
</dbReference>
<feature type="compositionally biased region" description="Low complexity" evidence="4">
    <location>
        <begin position="76"/>
        <end position="85"/>
    </location>
</feature>
<feature type="region of interest" description="Disordered" evidence="4">
    <location>
        <begin position="140"/>
        <end position="196"/>
    </location>
</feature>
<dbReference type="GO" id="GO:0005794">
    <property type="term" value="C:Golgi apparatus"/>
    <property type="evidence" value="ECO:0007669"/>
    <property type="project" value="TreeGrafter"/>
</dbReference>
<keyword evidence="2" id="KW-0328">Glycosyltransferase</keyword>
<keyword evidence="7" id="KW-1185">Reference proteome</keyword>
<evidence type="ECO:0000256" key="5">
    <source>
        <dbReference type="SAM" id="Phobius"/>
    </source>
</evidence>
<reference evidence="6 7" key="1">
    <citation type="submission" date="2021-02" db="EMBL/GenBank/DDBJ databases">
        <title>Genome assembly of Pseudopithomyces chartarum.</title>
        <authorList>
            <person name="Jauregui R."/>
            <person name="Singh J."/>
            <person name="Voisey C."/>
        </authorList>
    </citation>
    <scope>NUCLEOTIDE SEQUENCE [LARGE SCALE GENOMIC DNA]</scope>
    <source>
        <strain evidence="6 7">AGR01</strain>
    </source>
</reference>
<organism evidence="6 7">
    <name type="scientific">Pseudopithomyces chartarum</name>
    <dbReference type="NCBI Taxonomy" id="1892770"/>
    <lineage>
        <taxon>Eukaryota</taxon>
        <taxon>Fungi</taxon>
        <taxon>Dikarya</taxon>
        <taxon>Ascomycota</taxon>
        <taxon>Pezizomycotina</taxon>
        <taxon>Dothideomycetes</taxon>
        <taxon>Pleosporomycetidae</taxon>
        <taxon>Pleosporales</taxon>
        <taxon>Massarineae</taxon>
        <taxon>Didymosphaeriaceae</taxon>
        <taxon>Pseudopithomyces</taxon>
    </lineage>
</organism>
<dbReference type="FunFam" id="3.90.550.10:FF:000051">
    <property type="entry name" value="Alpha-1,2-mannosyltransferase (Ktr4)"/>
    <property type="match status" value="1"/>
</dbReference>
<feature type="transmembrane region" description="Helical" evidence="5">
    <location>
        <begin position="114"/>
        <end position="131"/>
    </location>
</feature>
<evidence type="ECO:0000313" key="7">
    <source>
        <dbReference type="Proteomes" id="UP001280581"/>
    </source>
</evidence>
<keyword evidence="5" id="KW-1133">Transmembrane helix</keyword>
<dbReference type="InterPro" id="IPR029044">
    <property type="entry name" value="Nucleotide-diphossugar_trans"/>
</dbReference>
<dbReference type="Pfam" id="PF01793">
    <property type="entry name" value="Glyco_transf_15"/>
    <property type="match status" value="1"/>
</dbReference>
<gene>
    <name evidence="6" type="ORF">GRF29_213g262069</name>
</gene>
<name>A0AAN6RBC1_9PLEO</name>
<dbReference type="GO" id="GO:0006487">
    <property type="term" value="P:protein N-linked glycosylation"/>
    <property type="evidence" value="ECO:0007669"/>
    <property type="project" value="TreeGrafter"/>
</dbReference>
<dbReference type="GO" id="GO:0000032">
    <property type="term" value="P:cell wall mannoprotein biosynthetic process"/>
    <property type="evidence" value="ECO:0007669"/>
    <property type="project" value="TreeGrafter"/>
</dbReference>
<dbReference type="PANTHER" id="PTHR31121">
    <property type="entry name" value="ALPHA-1,2 MANNOSYLTRANSFERASE KTR1"/>
    <property type="match status" value="1"/>
</dbReference>
<proteinExistence type="inferred from homology"/>
<feature type="region of interest" description="Disordered" evidence="4">
    <location>
        <begin position="76"/>
        <end position="105"/>
    </location>
</feature>
<evidence type="ECO:0000256" key="4">
    <source>
        <dbReference type="SAM" id="MobiDB-lite"/>
    </source>
</evidence>
<feature type="compositionally biased region" description="Pro residues" evidence="4">
    <location>
        <begin position="91"/>
        <end position="102"/>
    </location>
</feature>
<evidence type="ECO:0000313" key="6">
    <source>
        <dbReference type="EMBL" id="KAK3200884.1"/>
    </source>
</evidence>
<dbReference type="AlphaFoldDB" id="A0AAN6RBC1"/>
<keyword evidence="3" id="KW-0808">Transferase</keyword>
<dbReference type="Proteomes" id="UP001280581">
    <property type="component" value="Unassembled WGS sequence"/>
</dbReference>
<dbReference type="SUPFAM" id="SSF53448">
    <property type="entry name" value="Nucleotide-diphospho-sugar transferases"/>
    <property type="match status" value="1"/>
</dbReference>
<dbReference type="GO" id="GO:0006493">
    <property type="term" value="P:protein O-linked glycosylation"/>
    <property type="evidence" value="ECO:0007669"/>
    <property type="project" value="TreeGrafter"/>
</dbReference>
<protein>
    <submittedName>
        <fullName evidence="6">Uncharacterized protein</fullName>
    </submittedName>
</protein>
<dbReference type="PANTHER" id="PTHR31121:SF7">
    <property type="entry name" value="MANNOSYLTRANSFERASE KTR4-RELATED"/>
    <property type="match status" value="1"/>
</dbReference>
<evidence type="ECO:0000256" key="2">
    <source>
        <dbReference type="ARBA" id="ARBA00022676"/>
    </source>
</evidence>
<comment type="similarity">
    <text evidence="1">Belongs to the glycosyltransferase 15 family.</text>
</comment>
<dbReference type="GO" id="GO:0016020">
    <property type="term" value="C:membrane"/>
    <property type="evidence" value="ECO:0007669"/>
    <property type="project" value="InterPro"/>
</dbReference>
<dbReference type="Gene3D" id="3.90.550.10">
    <property type="entry name" value="Spore Coat Polysaccharide Biosynthesis Protein SpsA, Chain A"/>
    <property type="match status" value="1"/>
</dbReference>
<keyword evidence="5" id="KW-0812">Transmembrane</keyword>
<evidence type="ECO:0000256" key="3">
    <source>
        <dbReference type="ARBA" id="ARBA00022679"/>
    </source>
</evidence>
<sequence>MLRVSGVSENSRRSIATDTQLFSGGEAAGVREGGLGWTQNGSLLRGGSVGRPPWKPPALGLHWACTHKIDSRRAVASVTPAPVAADRSTSGPPPPPPPPPSTAPNMAIPRPIRYLAGATALIFIFLFVTLYQTDATPIKLPSTFKPAKPATPADEPPKQGSRPQGWDHDPQEDPSGEPPEPLRRVHGNNYAPDNANSERINATLLSLVRNEELDDMLQSMHDLERTWNAKFNYPWTFFNNVPFTEEFKNKTTAATKAKTYYHTIPAAHWDIPSWINPTLYNSSKQLLADKGVQYSTLDSYHQMCRWNSGLFYQHPALATVQYYWRVEPKVHFFCDVDYDVFRYMADHNKTYGFTLSLLDSPDSVATLWPETLKFLADNPQYEVANNARGFLEEEKEKGHNKVTHGYSTCHFWSNFEVANLDLWRGKAYTEYFAHLDKAGGFFYERWGDAPVHSVAVGLFEDKSRVHWFRDIGYQHVPFFNCPNNGKCKGTSARTFLTKARMGHGYGVGLLTFDF</sequence>
<accession>A0AAN6RBC1</accession>
<comment type="caution">
    <text evidence="6">The sequence shown here is derived from an EMBL/GenBank/DDBJ whole genome shotgun (WGS) entry which is preliminary data.</text>
</comment>
<evidence type="ECO:0000256" key="1">
    <source>
        <dbReference type="ARBA" id="ARBA00007677"/>
    </source>
</evidence>
<keyword evidence="5" id="KW-0472">Membrane</keyword>
<dbReference type="GO" id="GO:0000026">
    <property type="term" value="F:alpha-1,2-mannosyltransferase activity"/>
    <property type="evidence" value="ECO:0007669"/>
    <property type="project" value="TreeGrafter"/>
</dbReference>
<dbReference type="InterPro" id="IPR002685">
    <property type="entry name" value="Glyco_trans_15"/>
</dbReference>